<dbReference type="AlphaFoldDB" id="A0A834WTV9"/>
<reference evidence="2" key="1">
    <citation type="submission" date="2020-09" db="EMBL/GenBank/DDBJ databases">
        <title>Genome-Enabled Discovery of Anthraquinone Biosynthesis in Senna tora.</title>
        <authorList>
            <person name="Kang S.-H."/>
            <person name="Pandey R.P."/>
            <person name="Lee C.-M."/>
            <person name="Sim J.-S."/>
            <person name="Jeong J.-T."/>
            <person name="Choi B.-S."/>
            <person name="Jung M."/>
            <person name="Ginzburg D."/>
            <person name="Zhao K."/>
            <person name="Won S.Y."/>
            <person name="Oh T.-J."/>
            <person name="Yu Y."/>
            <person name="Kim N.-H."/>
            <person name="Lee O.R."/>
            <person name="Lee T.-H."/>
            <person name="Bashyal P."/>
            <person name="Kim T.-S."/>
            <person name="Lee W.-H."/>
            <person name="Kawkins C."/>
            <person name="Kim C.-K."/>
            <person name="Kim J.S."/>
            <person name="Ahn B.O."/>
            <person name="Rhee S.Y."/>
            <person name="Sohng J.K."/>
        </authorList>
    </citation>
    <scope>NUCLEOTIDE SEQUENCE</scope>
    <source>
        <tissue evidence="2">Leaf</tissue>
    </source>
</reference>
<dbReference type="Proteomes" id="UP000634136">
    <property type="component" value="Unassembled WGS sequence"/>
</dbReference>
<evidence type="ECO:0000313" key="3">
    <source>
        <dbReference type="Proteomes" id="UP000634136"/>
    </source>
</evidence>
<evidence type="ECO:0000256" key="1">
    <source>
        <dbReference type="SAM" id="MobiDB-lite"/>
    </source>
</evidence>
<gene>
    <name evidence="2" type="ORF">G2W53_014688</name>
</gene>
<feature type="region of interest" description="Disordered" evidence="1">
    <location>
        <begin position="25"/>
        <end position="46"/>
    </location>
</feature>
<keyword evidence="3" id="KW-1185">Reference proteome</keyword>
<proteinExistence type="predicted"/>
<organism evidence="2 3">
    <name type="scientific">Senna tora</name>
    <dbReference type="NCBI Taxonomy" id="362788"/>
    <lineage>
        <taxon>Eukaryota</taxon>
        <taxon>Viridiplantae</taxon>
        <taxon>Streptophyta</taxon>
        <taxon>Embryophyta</taxon>
        <taxon>Tracheophyta</taxon>
        <taxon>Spermatophyta</taxon>
        <taxon>Magnoliopsida</taxon>
        <taxon>eudicotyledons</taxon>
        <taxon>Gunneridae</taxon>
        <taxon>Pentapetalae</taxon>
        <taxon>rosids</taxon>
        <taxon>fabids</taxon>
        <taxon>Fabales</taxon>
        <taxon>Fabaceae</taxon>
        <taxon>Caesalpinioideae</taxon>
        <taxon>Cassia clade</taxon>
        <taxon>Senna</taxon>
    </lineage>
</organism>
<dbReference type="OrthoDB" id="430364at2759"/>
<name>A0A834WTV9_9FABA</name>
<sequence length="212" mass="23623">MLKECSTKNHPDLYKAIHTYKDITKQAPHSQRTQESDVGEEAEHVKSGNNISRVLDNDGQSLEGDDAELKLIAYDHLDGDPGLHGGLNAPLFTDILNLVCACIDNSSPDSTTVQVLKVFLTVVASTKVFLKYLSMELHVLTCKIFELEWKWENWTTQMRFVAMEDGEVRRSHNAATAMDSSSFFVLVSGAVHCGEQRQLFSSPRDGSARFTS</sequence>
<protein>
    <submittedName>
        <fullName evidence="2">Brefeldin A-inhibited guanine nucleotide-exchange protein 5</fullName>
    </submittedName>
</protein>
<evidence type="ECO:0000313" key="2">
    <source>
        <dbReference type="EMBL" id="KAF7832355.1"/>
    </source>
</evidence>
<comment type="caution">
    <text evidence="2">The sequence shown here is derived from an EMBL/GenBank/DDBJ whole genome shotgun (WGS) entry which is preliminary data.</text>
</comment>
<accession>A0A834WTV9</accession>
<dbReference type="EMBL" id="JAAIUW010000005">
    <property type="protein sequence ID" value="KAF7832355.1"/>
    <property type="molecule type" value="Genomic_DNA"/>
</dbReference>